<sequence>MSLIQQLEDLGQSGSLKQFGSVDGMFNHFKIEKQFKDDVCAKSQELVCMIEPDDDDDDTNKL</sequence>
<reference evidence="1" key="1">
    <citation type="journal article" date="2014" name="Int. J. Syst. Evol. Microbiol.">
        <title>Complete genome sequence of Corynebacterium casei LMG S-19264T (=DSM 44701T), isolated from a smear-ripened cheese.</title>
        <authorList>
            <consortium name="US DOE Joint Genome Institute (JGI-PGF)"/>
            <person name="Walter F."/>
            <person name="Albersmeier A."/>
            <person name="Kalinowski J."/>
            <person name="Ruckert C."/>
        </authorList>
    </citation>
    <scope>NUCLEOTIDE SEQUENCE</scope>
    <source>
        <strain evidence="1">CGMCC 1.12181</strain>
    </source>
</reference>
<evidence type="ECO:0000313" key="2">
    <source>
        <dbReference type="Proteomes" id="UP000605253"/>
    </source>
</evidence>
<dbReference type="AlphaFoldDB" id="A0A917FPY8"/>
<dbReference type="Proteomes" id="UP000605253">
    <property type="component" value="Unassembled WGS sequence"/>
</dbReference>
<protein>
    <submittedName>
        <fullName evidence="1">Uncharacterized protein</fullName>
    </submittedName>
</protein>
<evidence type="ECO:0000313" key="1">
    <source>
        <dbReference type="EMBL" id="GGF96658.1"/>
    </source>
</evidence>
<proteinExistence type="predicted"/>
<gene>
    <name evidence="1" type="ORF">GCM10011365_17570</name>
</gene>
<comment type="caution">
    <text evidence="1">The sequence shown here is derived from an EMBL/GenBank/DDBJ whole genome shotgun (WGS) entry which is preliminary data.</text>
</comment>
<dbReference type="RefSeq" id="WP_188365356.1">
    <property type="nucleotide sequence ID" value="NZ_BAABJF010000001.1"/>
</dbReference>
<reference evidence="1" key="2">
    <citation type="submission" date="2020-09" db="EMBL/GenBank/DDBJ databases">
        <authorList>
            <person name="Sun Q."/>
            <person name="Zhou Y."/>
        </authorList>
    </citation>
    <scope>NUCLEOTIDE SEQUENCE</scope>
    <source>
        <strain evidence="1">CGMCC 1.12181</strain>
    </source>
</reference>
<name>A0A917FPY8_9GAMM</name>
<dbReference type="EMBL" id="BMEO01000006">
    <property type="protein sequence ID" value="GGF96658.1"/>
    <property type="molecule type" value="Genomic_DNA"/>
</dbReference>
<keyword evidence="2" id="KW-1185">Reference proteome</keyword>
<accession>A0A917FPY8</accession>
<organism evidence="1 2">
    <name type="scientific">Marinicella pacifica</name>
    <dbReference type="NCBI Taxonomy" id="1171543"/>
    <lineage>
        <taxon>Bacteria</taxon>
        <taxon>Pseudomonadati</taxon>
        <taxon>Pseudomonadota</taxon>
        <taxon>Gammaproteobacteria</taxon>
        <taxon>Lysobacterales</taxon>
        <taxon>Marinicellaceae</taxon>
        <taxon>Marinicella</taxon>
    </lineage>
</organism>